<evidence type="ECO:0000313" key="4">
    <source>
        <dbReference type="Proteomes" id="UP000242715"/>
    </source>
</evidence>
<dbReference type="Proteomes" id="UP000242715">
    <property type="component" value="Unassembled WGS sequence"/>
</dbReference>
<evidence type="ECO:0000256" key="1">
    <source>
        <dbReference type="ARBA" id="ARBA00022670"/>
    </source>
</evidence>
<feature type="domain" description="Integrase catalytic" evidence="2">
    <location>
        <begin position="386"/>
        <end position="560"/>
    </location>
</feature>
<reference evidence="4" key="1">
    <citation type="journal article" date="2017" name="Front. Plant Sci.">
        <title>Climate Clever Clovers: New Paradigm to Reduce the Environmental Footprint of Ruminants by Breeding Low Methanogenic Forages Utilizing Haplotype Variation.</title>
        <authorList>
            <person name="Kaur P."/>
            <person name="Appels R."/>
            <person name="Bayer P.E."/>
            <person name="Keeble-Gagnere G."/>
            <person name="Wang J."/>
            <person name="Hirakawa H."/>
            <person name="Shirasawa K."/>
            <person name="Vercoe P."/>
            <person name="Stefanova K."/>
            <person name="Durmic Z."/>
            <person name="Nichols P."/>
            <person name="Revell C."/>
            <person name="Isobe S.N."/>
            <person name="Edwards D."/>
            <person name="Erskine W."/>
        </authorList>
    </citation>
    <scope>NUCLEOTIDE SEQUENCE [LARGE SCALE GENOMIC DNA]</scope>
    <source>
        <strain evidence="4">cv. Daliak</strain>
    </source>
</reference>
<organism evidence="3 4">
    <name type="scientific">Trifolium subterraneum</name>
    <name type="common">Subterranean clover</name>
    <dbReference type="NCBI Taxonomy" id="3900"/>
    <lineage>
        <taxon>Eukaryota</taxon>
        <taxon>Viridiplantae</taxon>
        <taxon>Streptophyta</taxon>
        <taxon>Embryophyta</taxon>
        <taxon>Tracheophyta</taxon>
        <taxon>Spermatophyta</taxon>
        <taxon>Magnoliopsida</taxon>
        <taxon>eudicotyledons</taxon>
        <taxon>Gunneridae</taxon>
        <taxon>Pentapetalae</taxon>
        <taxon>rosids</taxon>
        <taxon>fabids</taxon>
        <taxon>Fabales</taxon>
        <taxon>Fabaceae</taxon>
        <taxon>Papilionoideae</taxon>
        <taxon>50 kb inversion clade</taxon>
        <taxon>NPAAA clade</taxon>
        <taxon>Hologalegina</taxon>
        <taxon>IRL clade</taxon>
        <taxon>Trifolieae</taxon>
        <taxon>Trifolium</taxon>
    </lineage>
</organism>
<dbReference type="GO" id="GO:0003676">
    <property type="term" value="F:nucleic acid binding"/>
    <property type="evidence" value="ECO:0007669"/>
    <property type="project" value="InterPro"/>
</dbReference>
<dbReference type="InterPro" id="IPR012337">
    <property type="entry name" value="RNaseH-like_sf"/>
</dbReference>
<keyword evidence="4" id="KW-1185">Reference proteome</keyword>
<dbReference type="EMBL" id="DF973942">
    <property type="protein sequence ID" value="GAU42828.1"/>
    <property type="molecule type" value="Genomic_DNA"/>
</dbReference>
<accession>A0A2Z6NDR6</accession>
<dbReference type="Pfam" id="PF22936">
    <property type="entry name" value="Pol_BBD"/>
    <property type="match status" value="1"/>
</dbReference>
<dbReference type="GO" id="GO:0006508">
    <property type="term" value="P:proteolysis"/>
    <property type="evidence" value="ECO:0007669"/>
    <property type="project" value="UniProtKB-KW"/>
</dbReference>
<dbReference type="InterPro" id="IPR039537">
    <property type="entry name" value="Retrotran_Ty1/copia-like"/>
</dbReference>
<keyword evidence="1" id="KW-0378">Hydrolase</keyword>
<dbReference type="InterPro" id="IPR036397">
    <property type="entry name" value="RNaseH_sf"/>
</dbReference>
<dbReference type="PROSITE" id="PS50994">
    <property type="entry name" value="INTEGRASE"/>
    <property type="match status" value="1"/>
</dbReference>
<keyword evidence="1" id="KW-0645">Protease</keyword>
<protein>
    <recommendedName>
        <fullName evidence="2">Integrase catalytic domain-containing protein</fullName>
    </recommendedName>
</protein>
<dbReference type="GO" id="GO:0008233">
    <property type="term" value="F:peptidase activity"/>
    <property type="evidence" value="ECO:0007669"/>
    <property type="project" value="UniProtKB-KW"/>
</dbReference>
<dbReference type="GO" id="GO:0015074">
    <property type="term" value="P:DNA integration"/>
    <property type="evidence" value="ECO:0007669"/>
    <property type="project" value="InterPro"/>
</dbReference>
<dbReference type="PANTHER" id="PTHR42648">
    <property type="entry name" value="TRANSPOSASE, PUTATIVE-RELATED"/>
    <property type="match status" value="1"/>
</dbReference>
<proteinExistence type="predicted"/>
<dbReference type="CDD" id="cd09272">
    <property type="entry name" value="RNase_HI_RT_Ty1"/>
    <property type="match status" value="1"/>
</dbReference>
<name>A0A2Z6NDR6_TRISU</name>
<dbReference type="OrthoDB" id="1414647at2759"/>
<dbReference type="Gene3D" id="3.30.420.10">
    <property type="entry name" value="Ribonuclease H-like superfamily/Ribonuclease H"/>
    <property type="match status" value="1"/>
</dbReference>
<dbReference type="PANTHER" id="PTHR42648:SF18">
    <property type="entry name" value="RETROTRANSPOSON, UNCLASSIFIED-LIKE PROTEIN"/>
    <property type="match status" value="1"/>
</dbReference>
<evidence type="ECO:0000313" key="3">
    <source>
        <dbReference type="EMBL" id="GAU42828.1"/>
    </source>
</evidence>
<dbReference type="Pfam" id="PF00665">
    <property type="entry name" value="rve"/>
    <property type="match status" value="1"/>
</dbReference>
<dbReference type="InterPro" id="IPR001584">
    <property type="entry name" value="Integrase_cat-core"/>
</dbReference>
<sequence>MNTNGFGTNILVLDGKNWDRWSAVMKSLFEECIQRIQEERLQALFYIQQNVDAHHFEKISKATTSKEAWDILESYHDGGEKVKHVKLQAFRKRYETMQMEEDQKVSDYFSKLLEIVHQMQTCGENVTDQMVVEKALRSLSPIFHYIVVAIQEAKDIRTMKPEQLQSSLEAHELTILNRNSERLNQQALQAQTFKKEGNDKNYNKKDECWFKNNGEGNGNEANVAEGKNPNSVLMMAKTCDESGKSDELYLDSGCSNHMTSHREWLTGFDNSKKTIIGLADNRKLAAEGTGNIVIRTKNGVKVIIGDVLYVPDMNCNLMSIGQLVEKGFSVTIEGDSMKLFDARKNLVLKSMLSKNRTYKCSISSDSLMCMSATMSEDVEALWHKSRASVALRVIHSDICGPFETPSLGGSKYFITFVDEYTRMLWLYTVKLKSEALNVFKRFKILIEKESDKSIKILRTDGGGEYTSKEFENIRISQGIVHEVTTPYTPQHNGIAERRNRTLLYMARSMIKQKALPHKFWGEAVTTAAYILNKCPTKKLKIVTEEAWCGRKPIVKHLKVFGSLCYKHVPDARRTKLEDKSEIMILIGNDEKVDSTMFRKMVGSLRYACNSRPDICYSVSVISKFMHDPKKPHLIAAKRILRYLIGTQDYGLLFPCGTSNEGCTLVGYSDSDWCGDITDRKSTSGYVFKFNNVAISWCTKKQPVTALSSCEAELLQGALQHSRNVA</sequence>
<dbReference type="SUPFAM" id="SSF53098">
    <property type="entry name" value="Ribonuclease H-like"/>
    <property type="match status" value="1"/>
</dbReference>
<dbReference type="Pfam" id="PF14223">
    <property type="entry name" value="Retrotran_gag_2"/>
    <property type="match status" value="1"/>
</dbReference>
<dbReference type="InterPro" id="IPR054722">
    <property type="entry name" value="PolX-like_BBD"/>
</dbReference>
<gene>
    <name evidence="3" type="ORF">TSUD_185870</name>
</gene>
<dbReference type="AlphaFoldDB" id="A0A2Z6NDR6"/>
<evidence type="ECO:0000259" key="2">
    <source>
        <dbReference type="PROSITE" id="PS50994"/>
    </source>
</evidence>